<evidence type="ECO:0000313" key="3">
    <source>
        <dbReference type="Proteomes" id="UP000019132"/>
    </source>
</evidence>
<dbReference type="AlphaFoldDB" id="K3WCE8"/>
<accession>K3WCE8</accession>
<dbReference type="InParanoid" id="K3WCE8"/>
<proteinExistence type="predicted"/>
<organism evidence="2 3">
    <name type="scientific">Globisporangium ultimum (strain ATCC 200006 / CBS 805.95 / DAOM BR144)</name>
    <name type="common">Pythium ultimum</name>
    <dbReference type="NCBI Taxonomy" id="431595"/>
    <lineage>
        <taxon>Eukaryota</taxon>
        <taxon>Sar</taxon>
        <taxon>Stramenopiles</taxon>
        <taxon>Oomycota</taxon>
        <taxon>Peronosporomycetes</taxon>
        <taxon>Pythiales</taxon>
        <taxon>Pythiaceae</taxon>
        <taxon>Globisporangium</taxon>
    </lineage>
</organism>
<dbReference type="Proteomes" id="UP000019132">
    <property type="component" value="Unassembled WGS sequence"/>
</dbReference>
<dbReference type="VEuPathDB" id="FungiDB:PYU1_G002636"/>
<dbReference type="EnsemblProtists" id="PYU1_T002639">
    <property type="protein sequence ID" value="PYU1_T002639"/>
    <property type="gene ID" value="PYU1_G002636"/>
</dbReference>
<protein>
    <submittedName>
        <fullName evidence="2">Uncharacterized protein</fullName>
    </submittedName>
</protein>
<reference evidence="2" key="3">
    <citation type="submission" date="2014-11" db="UniProtKB">
        <authorList>
            <consortium name="EnsemblProtists"/>
        </authorList>
    </citation>
    <scope>IDENTIFICATION</scope>
    <source>
        <strain evidence="2">DAOM BR144</strain>
    </source>
</reference>
<reference evidence="3" key="1">
    <citation type="journal article" date="2010" name="Genome Biol.">
        <title>Genome sequence of the necrotrophic plant pathogen Pythium ultimum reveals original pathogenicity mechanisms and effector repertoire.</title>
        <authorList>
            <person name="Levesque C.A."/>
            <person name="Brouwer H."/>
            <person name="Cano L."/>
            <person name="Hamilton J.P."/>
            <person name="Holt C."/>
            <person name="Huitema E."/>
            <person name="Raffaele S."/>
            <person name="Robideau G.P."/>
            <person name="Thines M."/>
            <person name="Win J."/>
            <person name="Zerillo M.M."/>
            <person name="Beakes G.W."/>
            <person name="Boore J.L."/>
            <person name="Busam D."/>
            <person name="Dumas B."/>
            <person name="Ferriera S."/>
            <person name="Fuerstenberg S.I."/>
            <person name="Gachon C.M."/>
            <person name="Gaulin E."/>
            <person name="Govers F."/>
            <person name="Grenville-Briggs L."/>
            <person name="Horner N."/>
            <person name="Hostetler J."/>
            <person name="Jiang R.H."/>
            <person name="Johnson J."/>
            <person name="Krajaejun T."/>
            <person name="Lin H."/>
            <person name="Meijer H.J."/>
            <person name="Moore B."/>
            <person name="Morris P."/>
            <person name="Phuntmart V."/>
            <person name="Puiu D."/>
            <person name="Shetty J."/>
            <person name="Stajich J.E."/>
            <person name="Tripathy S."/>
            <person name="Wawra S."/>
            <person name="van West P."/>
            <person name="Whitty B.R."/>
            <person name="Coutinho P.M."/>
            <person name="Henrissat B."/>
            <person name="Martin F."/>
            <person name="Thomas P.D."/>
            <person name="Tyler B.M."/>
            <person name="De Vries R.P."/>
            <person name="Kamoun S."/>
            <person name="Yandell M."/>
            <person name="Tisserat N."/>
            <person name="Buell C.R."/>
        </authorList>
    </citation>
    <scope>NUCLEOTIDE SEQUENCE</scope>
    <source>
        <strain evidence="3">DAOM:BR144</strain>
    </source>
</reference>
<keyword evidence="3" id="KW-1185">Reference proteome</keyword>
<evidence type="ECO:0000313" key="2">
    <source>
        <dbReference type="EnsemblProtists" id="PYU1_T002639"/>
    </source>
</evidence>
<reference evidence="3" key="2">
    <citation type="submission" date="2010-04" db="EMBL/GenBank/DDBJ databases">
        <authorList>
            <person name="Buell R."/>
            <person name="Hamilton J."/>
            <person name="Hostetler J."/>
        </authorList>
    </citation>
    <scope>NUCLEOTIDE SEQUENCE [LARGE SCALE GENOMIC DNA]</scope>
    <source>
        <strain evidence="3">DAOM:BR144</strain>
    </source>
</reference>
<sequence length="79" mass="9608">MQLRRRFCQGCRLELLTQTIARRRSREEVNQIQCGKLLQYMERATLNMPRPCNGGHRLYHPHPYKRTSTELRDGRRRRI</sequence>
<evidence type="ECO:0000256" key="1">
    <source>
        <dbReference type="SAM" id="MobiDB-lite"/>
    </source>
</evidence>
<name>K3WCE8_GLOUD</name>
<dbReference type="HOGENOM" id="CLU_2611323_0_0_1"/>
<feature type="region of interest" description="Disordered" evidence="1">
    <location>
        <begin position="52"/>
        <end position="79"/>
    </location>
</feature>